<evidence type="ECO:0000256" key="2">
    <source>
        <dbReference type="ARBA" id="ARBA00012980"/>
    </source>
</evidence>
<evidence type="ECO:0000313" key="13">
    <source>
        <dbReference type="EMBL" id="MET3597743.1"/>
    </source>
</evidence>
<dbReference type="Pfam" id="PF02223">
    <property type="entry name" value="Thymidylate_kin"/>
    <property type="match status" value="1"/>
</dbReference>
<dbReference type="EC" id="2.7.4.9" evidence="2 11"/>
<evidence type="ECO:0000313" key="14">
    <source>
        <dbReference type="Proteomes" id="UP001549036"/>
    </source>
</evidence>
<dbReference type="PANTHER" id="PTHR10344:SF4">
    <property type="entry name" value="UMP-CMP KINASE 2, MITOCHONDRIAL"/>
    <property type="match status" value="1"/>
</dbReference>
<sequence>MPFVSIEGIDGSGKTLQAEFLAASLRARNLTVLRTKEPDGGWIGLGVRSILTAERPSPLSPQEEMLLISAARFNHVRGVIRPALVAGNWVVTDRFVDSTFAFQVYQTGVSERAFEEITAEVVGNTMPNFTFILDIDADTAVRRRNARAGKPGDDPAEATRNFARIRNGYLEVARRSPRRCYIIDATAMPRVVADRIMSIIISQL</sequence>
<keyword evidence="14" id="KW-1185">Reference proteome</keyword>
<dbReference type="Proteomes" id="UP001549036">
    <property type="component" value="Unassembled WGS sequence"/>
</dbReference>
<evidence type="ECO:0000256" key="5">
    <source>
        <dbReference type="ARBA" id="ARBA00022727"/>
    </source>
</evidence>
<feature type="domain" description="Thymidylate kinase-like" evidence="12">
    <location>
        <begin position="6"/>
        <end position="196"/>
    </location>
</feature>
<gene>
    <name evidence="11" type="primary">tmk</name>
    <name evidence="13" type="ORF">ABID26_007169</name>
</gene>
<evidence type="ECO:0000256" key="7">
    <source>
        <dbReference type="ARBA" id="ARBA00022777"/>
    </source>
</evidence>
<keyword evidence="7 11" id="KW-0418">Kinase</keyword>
<keyword evidence="5 11" id="KW-0545">Nucleotide biosynthesis</keyword>
<keyword evidence="6 11" id="KW-0547">Nucleotide-binding</keyword>
<dbReference type="InterPro" id="IPR018095">
    <property type="entry name" value="Thymidylate_kin_CS"/>
</dbReference>
<proteinExistence type="inferred from homology"/>
<dbReference type="SUPFAM" id="SSF52540">
    <property type="entry name" value="P-loop containing nucleoside triphosphate hydrolases"/>
    <property type="match status" value="1"/>
</dbReference>
<evidence type="ECO:0000256" key="6">
    <source>
        <dbReference type="ARBA" id="ARBA00022741"/>
    </source>
</evidence>
<evidence type="ECO:0000256" key="9">
    <source>
        <dbReference type="ARBA" id="ARBA00029962"/>
    </source>
</evidence>
<accession>A0ABV2I4F1</accession>
<comment type="function">
    <text evidence="11">Phosphorylation of dTMP to form dTDP in both de novo and salvage pathways of dTTP synthesis.</text>
</comment>
<keyword evidence="4 11" id="KW-0808">Transferase</keyword>
<evidence type="ECO:0000256" key="3">
    <source>
        <dbReference type="ARBA" id="ARBA00017144"/>
    </source>
</evidence>
<dbReference type="EMBL" id="JBEPLM010000030">
    <property type="protein sequence ID" value="MET3597743.1"/>
    <property type="molecule type" value="Genomic_DNA"/>
</dbReference>
<evidence type="ECO:0000256" key="11">
    <source>
        <dbReference type="HAMAP-Rule" id="MF_00165"/>
    </source>
</evidence>
<dbReference type="HAMAP" id="MF_00165">
    <property type="entry name" value="Thymidylate_kinase"/>
    <property type="match status" value="1"/>
</dbReference>
<organism evidence="13 14">
    <name type="scientific">Mesorhizobium shonense</name>
    <dbReference type="NCBI Taxonomy" id="1209948"/>
    <lineage>
        <taxon>Bacteria</taxon>
        <taxon>Pseudomonadati</taxon>
        <taxon>Pseudomonadota</taxon>
        <taxon>Alphaproteobacteria</taxon>
        <taxon>Hyphomicrobiales</taxon>
        <taxon>Phyllobacteriaceae</taxon>
        <taxon>Mesorhizobium</taxon>
    </lineage>
</organism>
<dbReference type="PROSITE" id="PS01331">
    <property type="entry name" value="THYMIDYLATE_KINASE"/>
    <property type="match status" value="1"/>
</dbReference>
<name>A0ABV2I4F1_9HYPH</name>
<dbReference type="PANTHER" id="PTHR10344">
    <property type="entry name" value="THYMIDYLATE KINASE"/>
    <property type="match status" value="1"/>
</dbReference>
<evidence type="ECO:0000256" key="10">
    <source>
        <dbReference type="ARBA" id="ARBA00048743"/>
    </source>
</evidence>
<dbReference type="Gene3D" id="3.40.50.300">
    <property type="entry name" value="P-loop containing nucleotide triphosphate hydrolases"/>
    <property type="match status" value="1"/>
</dbReference>
<dbReference type="GO" id="GO:0004798">
    <property type="term" value="F:dTMP kinase activity"/>
    <property type="evidence" value="ECO:0007669"/>
    <property type="project" value="UniProtKB-EC"/>
</dbReference>
<evidence type="ECO:0000259" key="12">
    <source>
        <dbReference type="Pfam" id="PF02223"/>
    </source>
</evidence>
<comment type="similarity">
    <text evidence="1 11">Belongs to the thymidylate kinase family.</text>
</comment>
<evidence type="ECO:0000256" key="1">
    <source>
        <dbReference type="ARBA" id="ARBA00009776"/>
    </source>
</evidence>
<dbReference type="InterPro" id="IPR039430">
    <property type="entry name" value="Thymidylate_kin-like_dom"/>
</dbReference>
<keyword evidence="8 11" id="KW-0067">ATP-binding</keyword>
<protein>
    <recommendedName>
        <fullName evidence="3 11">Thymidylate kinase</fullName>
        <ecNumber evidence="2 11">2.7.4.9</ecNumber>
    </recommendedName>
    <alternativeName>
        <fullName evidence="9 11">dTMP kinase</fullName>
    </alternativeName>
</protein>
<dbReference type="NCBIfam" id="TIGR00041">
    <property type="entry name" value="DTMP_kinase"/>
    <property type="match status" value="1"/>
</dbReference>
<dbReference type="RefSeq" id="WP_354418103.1">
    <property type="nucleotide sequence ID" value="NZ_JBEPLM010000030.1"/>
</dbReference>
<comment type="caution">
    <text evidence="13">The sequence shown here is derived from an EMBL/GenBank/DDBJ whole genome shotgun (WGS) entry which is preliminary data.</text>
</comment>
<dbReference type="InterPro" id="IPR018094">
    <property type="entry name" value="Thymidylate_kinase"/>
</dbReference>
<comment type="catalytic activity">
    <reaction evidence="10 11">
        <text>dTMP + ATP = dTDP + ADP</text>
        <dbReference type="Rhea" id="RHEA:13517"/>
        <dbReference type="ChEBI" id="CHEBI:30616"/>
        <dbReference type="ChEBI" id="CHEBI:58369"/>
        <dbReference type="ChEBI" id="CHEBI:63528"/>
        <dbReference type="ChEBI" id="CHEBI:456216"/>
        <dbReference type="EC" id="2.7.4.9"/>
    </reaction>
</comment>
<feature type="binding site" evidence="11">
    <location>
        <begin position="8"/>
        <end position="15"/>
    </location>
    <ligand>
        <name>ATP</name>
        <dbReference type="ChEBI" id="CHEBI:30616"/>
    </ligand>
</feature>
<dbReference type="CDD" id="cd01672">
    <property type="entry name" value="TMPK"/>
    <property type="match status" value="1"/>
</dbReference>
<reference evidence="13 14" key="1">
    <citation type="submission" date="2024-06" db="EMBL/GenBank/DDBJ databases">
        <title>Genomic Encyclopedia of Type Strains, Phase IV (KMG-IV): sequencing the most valuable type-strain genomes for metagenomic binning, comparative biology and taxonomic classification.</title>
        <authorList>
            <person name="Goeker M."/>
        </authorList>
    </citation>
    <scope>NUCLEOTIDE SEQUENCE [LARGE SCALE GENOMIC DNA]</scope>
    <source>
        <strain evidence="13 14">DSM 29846</strain>
    </source>
</reference>
<dbReference type="InterPro" id="IPR027417">
    <property type="entry name" value="P-loop_NTPase"/>
</dbReference>
<evidence type="ECO:0000256" key="4">
    <source>
        <dbReference type="ARBA" id="ARBA00022679"/>
    </source>
</evidence>
<evidence type="ECO:0000256" key="8">
    <source>
        <dbReference type="ARBA" id="ARBA00022840"/>
    </source>
</evidence>